<comment type="caution">
    <text evidence="1">The sequence shown here is derived from an EMBL/GenBank/DDBJ whole genome shotgun (WGS) entry which is preliminary data.</text>
</comment>
<organism evidence="1 2">
    <name type="scientific">Pseudomonas moraviensis R28-S</name>
    <dbReference type="NCBI Taxonomy" id="1395516"/>
    <lineage>
        <taxon>Bacteria</taxon>
        <taxon>Pseudomonadati</taxon>
        <taxon>Pseudomonadota</taxon>
        <taxon>Gammaproteobacteria</taxon>
        <taxon>Pseudomonadales</taxon>
        <taxon>Pseudomonadaceae</taxon>
        <taxon>Pseudomonas</taxon>
    </lineage>
</organism>
<reference evidence="1 2" key="1">
    <citation type="journal article" date="2014" name="Genome Announc.">
        <title>Draft Genome Sequence of Pseudomonas moraviensis R28-S.</title>
        <authorList>
            <person name="Hunter S.S."/>
            <person name="Yano H."/>
            <person name="Loftie-Eaton W."/>
            <person name="Hughes J."/>
            <person name="De Gelder L."/>
            <person name="Stragier P."/>
            <person name="De Vos P."/>
            <person name="Settles M.L."/>
            <person name="Top E.M."/>
        </authorList>
    </citation>
    <scope>NUCLEOTIDE SEQUENCE [LARGE SCALE GENOMIC DNA]</scope>
    <source>
        <strain evidence="2">R28</strain>
    </source>
</reference>
<dbReference type="AlphaFoldDB" id="V8R808"/>
<dbReference type="PATRIC" id="fig|1395516.4.peg.2755"/>
<dbReference type="HOGENOM" id="CLU_3238394_0_0_6"/>
<evidence type="ECO:0000313" key="1">
    <source>
        <dbReference type="EMBL" id="ETF07793.1"/>
    </source>
</evidence>
<protein>
    <submittedName>
        <fullName evidence="1">Uncharacterized protein</fullName>
    </submittedName>
</protein>
<sequence length="43" mass="5022">MRLLQINESGVSLRCYRIVLLSVMLNVLLNRLNFADFHRDGCQ</sequence>
<evidence type="ECO:0000313" key="2">
    <source>
        <dbReference type="Proteomes" id="UP000024771"/>
    </source>
</evidence>
<gene>
    <name evidence="1" type="ORF">PMO01_13550</name>
</gene>
<accession>V8R808</accession>
<dbReference type="Proteomes" id="UP000024771">
    <property type="component" value="Chromosome"/>
</dbReference>
<dbReference type="EMBL" id="AYMZ01000006">
    <property type="protein sequence ID" value="ETF07793.1"/>
    <property type="molecule type" value="Genomic_DNA"/>
</dbReference>
<name>V8R808_9PSED</name>
<proteinExistence type="predicted"/>